<keyword evidence="2" id="KW-0732">Signal</keyword>
<name>A0A9P1GU71_9PEZI</name>
<keyword evidence="4" id="KW-1185">Reference proteome</keyword>
<reference evidence="3" key="1">
    <citation type="submission" date="2022-11" db="EMBL/GenBank/DDBJ databases">
        <authorList>
            <person name="Scott C."/>
            <person name="Bruce N."/>
        </authorList>
    </citation>
    <scope>NUCLEOTIDE SEQUENCE</scope>
</reference>
<sequence length="134" mass="13407">MKHISLLVAAVITVSGVHAGLNPSHEVWQCAPIVAEECCTTGYYCEAGTHCYLEDDTGDQYCLTPEEVAEQEQAVGDDDDSTSSGSSGGGGIRFKPTKPASAAAAAQTVSSKVGGAGGALAGVVAFGALALAMA</sequence>
<evidence type="ECO:0000256" key="1">
    <source>
        <dbReference type="SAM" id="MobiDB-lite"/>
    </source>
</evidence>
<dbReference type="OrthoDB" id="10438597at2759"/>
<dbReference type="EMBL" id="CALLCH030000001">
    <property type="protein sequence ID" value="CAI4210332.1"/>
    <property type="molecule type" value="Genomic_DNA"/>
</dbReference>
<dbReference type="Proteomes" id="UP000838763">
    <property type="component" value="Unassembled WGS sequence"/>
</dbReference>
<evidence type="ECO:0000313" key="3">
    <source>
        <dbReference type="EMBL" id="CAI4210332.1"/>
    </source>
</evidence>
<gene>
    <name evidence="3" type="ORF">PPNO1_LOCUS134</name>
</gene>
<feature type="compositionally biased region" description="Acidic residues" evidence="1">
    <location>
        <begin position="69"/>
        <end position="81"/>
    </location>
</feature>
<protein>
    <submittedName>
        <fullName evidence="3">Uncharacterized protein</fullName>
    </submittedName>
</protein>
<feature type="region of interest" description="Disordered" evidence="1">
    <location>
        <begin position="69"/>
        <end position="97"/>
    </location>
</feature>
<feature type="signal peptide" evidence="2">
    <location>
        <begin position="1"/>
        <end position="19"/>
    </location>
</feature>
<accession>A0A9P1GU71</accession>
<proteinExistence type="predicted"/>
<evidence type="ECO:0000313" key="4">
    <source>
        <dbReference type="Proteomes" id="UP000838763"/>
    </source>
</evidence>
<organism evidence="3 4">
    <name type="scientific">Parascedosporium putredinis</name>
    <dbReference type="NCBI Taxonomy" id="1442378"/>
    <lineage>
        <taxon>Eukaryota</taxon>
        <taxon>Fungi</taxon>
        <taxon>Dikarya</taxon>
        <taxon>Ascomycota</taxon>
        <taxon>Pezizomycotina</taxon>
        <taxon>Sordariomycetes</taxon>
        <taxon>Hypocreomycetidae</taxon>
        <taxon>Microascales</taxon>
        <taxon>Microascaceae</taxon>
        <taxon>Parascedosporium</taxon>
    </lineage>
</organism>
<comment type="caution">
    <text evidence="3">The sequence shown here is derived from an EMBL/GenBank/DDBJ whole genome shotgun (WGS) entry which is preliminary data.</text>
</comment>
<dbReference type="AlphaFoldDB" id="A0A9P1GU71"/>
<feature type="chain" id="PRO_5040375044" evidence="2">
    <location>
        <begin position="20"/>
        <end position="134"/>
    </location>
</feature>
<evidence type="ECO:0000256" key="2">
    <source>
        <dbReference type="SAM" id="SignalP"/>
    </source>
</evidence>